<evidence type="ECO:0000256" key="1">
    <source>
        <dbReference type="ARBA" id="ARBA00012552"/>
    </source>
</evidence>
<dbReference type="OrthoDB" id="196131at2759"/>
<keyword evidence="6" id="KW-0507">mRNA processing</keyword>
<evidence type="ECO:0000256" key="3">
    <source>
        <dbReference type="ARBA" id="ARBA00022801"/>
    </source>
</evidence>
<dbReference type="STRING" id="1071383.J7SAP4"/>
<dbReference type="RefSeq" id="XP_022467163.1">
    <property type="nucleotide sequence ID" value="XM_022610915.1"/>
</dbReference>
<keyword evidence="4" id="KW-0347">Helicase</keyword>
<dbReference type="Pfam" id="PF00271">
    <property type="entry name" value="Helicase_C"/>
    <property type="match status" value="1"/>
</dbReference>
<gene>
    <name evidence="12" type="primary">KNAG0M00660</name>
    <name evidence="12" type="ordered locus">KNAG_0M00660</name>
</gene>
<dbReference type="GO" id="GO:0016787">
    <property type="term" value="F:hydrolase activity"/>
    <property type="evidence" value="ECO:0007669"/>
    <property type="project" value="UniProtKB-KW"/>
</dbReference>
<feature type="compositionally biased region" description="Polar residues" evidence="9">
    <location>
        <begin position="8"/>
        <end position="18"/>
    </location>
</feature>
<dbReference type="InterPro" id="IPR056149">
    <property type="entry name" value="PRP5/DDX46/KHDC4_KH"/>
</dbReference>
<accession>J7SAP4</accession>
<dbReference type="PROSITE" id="PS51192">
    <property type="entry name" value="HELICASE_ATP_BIND_1"/>
    <property type="match status" value="1"/>
</dbReference>
<dbReference type="CDD" id="cd18787">
    <property type="entry name" value="SF2_C_DEAD"/>
    <property type="match status" value="1"/>
</dbReference>
<feature type="compositionally biased region" description="Basic residues" evidence="9">
    <location>
        <begin position="111"/>
        <end position="121"/>
    </location>
</feature>
<feature type="domain" description="Helicase ATP-binding" evidence="10">
    <location>
        <begin position="336"/>
        <end position="516"/>
    </location>
</feature>
<feature type="domain" description="Helicase C-terminal" evidence="11">
    <location>
        <begin position="541"/>
        <end position="697"/>
    </location>
</feature>
<dbReference type="EC" id="3.6.4.13" evidence="1"/>
<dbReference type="GeneID" id="34528699"/>
<dbReference type="GO" id="GO:0005524">
    <property type="term" value="F:ATP binding"/>
    <property type="evidence" value="ECO:0007669"/>
    <property type="project" value="UniProtKB-KW"/>
</dbReference>
<dbReference type="GO" id="GO:0000348">
    <property type="term" value="P:mRNA branch site recognition"/>
    <property type="evidence" value="ECO:0007669"/>
    <property type="project" value="EnsemblFungi"/>
</dbReference>
<dbReference type="Pfam" id="PF00270">
    <property type="entry name" value="DEAD"/>
    <property type="match status" value="1"/>
</dbReference>
<keyword evidence="3" id="KW-0378">Hydrolase</keyword>
<dbReference type="Gene3D" id="3.40.50.300">
    <property type="entry name" value="P-loop containing nucleotide triphosphate hydrolases"/>
    <property type="match status" value="2"/>
</dbReference>
<dbReference type="InterPro" id="IPR011545">
    <property type="entry name" value="DEAD/DEAH_box_helicase_dom"/>
</dbReference>
<comment type="catalytic activity">
    <reaction evidence="8">
        <text>ATP + H2O = ADP + phosphate + H(+)</text>
        <dbReference type="Rhea" id="RHEA:13065"/>
        <dbReference type="ChEBI" id="CHEBI:15377"/>
        <dbReference type="ChEBI" id="CHEBI:15378"/>
        <dbReference type="ChEBI" id="CHEBI:30616"/>
        <dbReference type="ChEBI" id="CHEBI:43474"/>
        <dbReference type="ChEBI" id="CHEBI:456216"/>
        <dbReference type="EC" id="3.6.4.13"/>
    </reaction>
</comment>
<feature type="region of interest" description="Disordered" evidence="9">
    <location>
        <begin position="1"/>
        <end position="74"/>
    </location>
</feature>
<dbReference type="OMA" id="FAQYVHT"/>
<evidence type="ECO:0000256" key="7">
    <source>
        <dbReference type="ARBA" id="ARBA00038511"/>
    </source>
</evidence>
<evidence type="ECO:0000256" key="8">
    <source>
        <dbReference type="ARBA" id="ARBA00047984"/>
    </source>
</evidence>
<reference evidence="12 13" key="1">
    <citation type="journal article" date="2011" name="Proc. Natl. Acad. Sci. U.S.A.">
        <title>Evolutionary erosion of yeast sex chromosomes by mating-type switching accidents.</title>
        <authorList>
            <person name="Gordon J.L."/>
            <person name="Armisen D."/>
            <person name="Proux-Wera E."/>
            <person name="Oheigeartaigh S.S."/>
            <person name="Byrne K.P."/>
            <person name="Wolfe K.H."/>
        </authorList>
    </citation>
    <scope>NUCLEOTIDE SEQUENCE [LARGE SCALE GENOMIC DNA]</scope>
    <source>
        <strain evidence="13">ATCC MYA-139 / BCRC 22969 / CBS 8797 / CCRC 22969 / KCTC 17520 / NBRC 10181 / NCYC 3082</strain>
    </source>
</reference>
<evidence type="ECO:0000313" key="13">
    <source>
        <dbReference type="Proteomes" id="UP000006310"/>
    </source>
</evidence>
<dbReference type="PROSITE" id="PS51194">
    <property type="entry name" value="HELICASE_CTER"/>
    <property type="match status" value="1"/>
</dbReference>
<dbReference type="EMBL" id="HE978326">
    <property type="protein sequence ID" value="CCK72919.1"/>
    <property type="molecule type" value="Genomic_DNA"/>
</dbReference>
<evidence type="ECO:0000259" key="11">
    <source>
        <dbReference type="PROSITE" id="PS51194"/>
    </source>
</evidence>
<dbReference type="SUPFAM" id="SSF52540">
    <property type="entry name" value="P-loop containing nucleoside triphosphate hydrolases"/>
    <property type="match status" value="2"/>
</dbReference>
<dbReference type="PROSITE" id="PS00039">
    <property type="entry name" value="DEAD_ATP_HELICASE"/>
    <property type="match status" value="1"/>
</dbReference>
<evidence type="ECO:0000256" key="9">
    <source>
        <dbReference type="SAM" id="MobiDB-lite"/>
    </source>
</evidence>
<feature type="region of interest" description="Disordered" evidence="9">
    <location>
        <begin position="87"/>
        <end position="153"/>
    </location>
</feature>
<protein>
    <recommendedName>
        <fullName evidence="1">RNA helicase</fullName>
        <ecNumber evidence="1">3.6.4.13</ecNumber>
    </recommendedName>
</protein>
<dbReference type="AlphaFoldDB" id="J7SAP4"/>
<organism evidence="12 13">
    <name type="scientific">Huiozyma naganishii (strain ATCC MYA-139 / BCRC 22969 / CBS 8797 / KCTC 17520 / NBRC 10181 / NCYC 3082 / Yp74L-3)</name>
    <name type="common">Yeast</name>
    <name type="synonym">Kazachstania naganishii</name>
    <dbReference type="NCBI Taxonomy" id="1071383"/>
    <lineage>
        <taxon>Eukaryota</taxon>
        <taxon>Fungi</taxon>
        <taxon>Dikarya</taxon>
        <taxon>Ascomycota</taxon>
        <taxon>Saccharomycotina</taxon>
        <taxon>Saccharomycetes</taxon>
        <taxon>Saccharomycetales</taxon>
        <taxon>Saccharomycetaceae</taxon>
        <taxon>Huiozyma</taxon>
    </lineage>
</organism>
<evidence type="ECO:0000256" key="2">
    <source>
        <dbReference type="ARBA" id="ARBA00022741"/>
    </source>
</evidence>
<feature type="compositionally biased region" description="Basic and acidic residues" evidence="9">
    <location>
        <begin position="19"/>
        <end position="38"/>
    </location>
</feature>
<dbReference type="Proteomes" id="UP000006310">
    <property type="component" value="Chromosome 13"/>
</dbReference>
<evidence type="ECO:0000256" key="4">
    <source>
        <dbReference type="ARBA" id="ARBA00022806"/>
    </source>
</evidence>
<dbReference type="GO" id="GO:0003676">
    <property type="term" value="F:nucleic acid binding"/>
    <property type="evidence" value="ECO:0007669"/>
    <property type="project" value="InterPro"/>
</dbReference>
<dbReference type="KEGG" id="kng:KNAG_0M00660"/>
<evidence type="ECO:0000256" key="6">
    <source>
        <dbReference type="ARBA" id="ARBA00023187"/>
    </source>
</evidence>
<dbReference type="PANTHER" id="PTHR47958">
    <property type="entry name" value="ATP-DEPENDENT RNA HELICASE DBP3"/>
    <property type="match status" value="1"/>
</dbReference>
<dbReference type="HOGENOM" id="CLU_003041_0_2_1"/>
<feature type="compositionally biased region" description="Basic and acidic residues" evidence="9">
    <location>
        <begin position="92"/>
        <end position="101"/>
    </location>
</feature>
<dbReference type="InterPro" id="IPR027417">
    <property type="entry name" value="P-loop_NTPase"/>
</dbReference>
<evidence type="ECO:0000313" key="12">
    <source>
        <dbReference type="EMBL" id="CCK72919.1"/>
    </source>
</evidence>
<dbReference type="InterPro" id="IPR001650">
    <property type="entry name" value="Helicase_C-like"/>
</dbReference>
<dbReference type="Pfam" id="PF23469">
    <property type="entry name" value="KH_12"/>
    <property type="match status" value="1"/>
</dbReference>
<dbReference type="GO" id="GO:0003724">
    <property type="term" value="F:RNA helicase activity"/>
    <property type="evidence" value="ECO:0007669"/>
    <property type="project" value="UniProtKB-EC"/>
</dbReference>
<keyword evidence="6" id="KW-0508">mRNA splicing</keyword>
<feature type="compositionally biased region" description="Low complexity" evidence="9">
    <location>
        <begin position="48"/>
        <end position="58"/>
    </location>
</feature>
<keyword evidence="2" id="KW-0547">Nucleotide-binding</keyword>
<dbReference type="SMART" id="SM00490">
    <property type="entry name" value="HELICc"/>
    <property type="match status" value="1"/>
</dbReference>
<dbReference type="eggNOG" id="KOG0334">
    <property type="taxonomic scope" value="Eukaryota"/>
</dbReference>
<dbReference type="SMART" id="SM00487">
    <property type="entry name" value="DEXDc"/>
    <property type="match status" value="1"/>
</dbReference>
<reference evidence="13" key="2">
    <citation type="submission" date="2012-08" db="EMBL/GenBank/DDBJ databases">
        <title>Genome sequence of Kazachstania naganishii.</title>
        <authorList>
            <person name="Gordon J.L."/>
            <person name="Armisen D."/>
            <person name="Proux-Wera E."/>
            <person name="OhEigeartaigh S.S."/>
            <person name="Byrne K.P."/>
            <person name="Wolfe K.H."/>
        </authorList>
    </citation>
    <scope>NUCLEOTIDE SEQUENCE [LARGE SCALE GENOMIC DNA]</scope>
    <source>
        <strain evidence="13">ATCC MYA-139 / BCRC 22969 / CBS 8797 / CCRC 22969 / KCTC 17520 / NBRC 10181 / NCYC 3082</strain>
    </source>
</reference>
<sequence length="884" mass="99485">MESDRTTNCDTLGTTILTKESEVETSNEPRHVRLEQQKAARSGSVNPGTTTTETSESGIDQKNEKAHLLSASKQDILAARRNKLAQWKKRKIEADKEEQKKRAGVTPPPSKKPKNKKRGKRNPLENSDETVENIIPSTTAAPLFRPDPQDTIEHHTLPQQHDKEDPQDTIEHHTLPQQHDKEDPLDSFMESLQNEEQIPDATDLTRASVDLDADELDQNTIEEDETVDEESGMQESKLKTIAKAKLLRKVLGVDYTTMELEHINKSLYHEPESLKNLSQEDMVELRFSLGNIKVKGENCPKPATRWSQLGLDTSKMNLIENVFKFDSLTPIQAQALPAIMSGRDVIGISKTGSGKTISYLLPLLRHIKAQRPLSKNETGPLALIIAPTRELALQIYQETLRFLDSDKSLRAICCTGGSQLKTQINDLKRGTEIVVATPGRFIDLLTMNSGKLISSKKISFVVLDEADRLFDMGFEPQVTQIMKTIRPDKQCVLFSATFPNKLRNFAMRVLKSPLSITINSNTMVNENVTQKVELCNNELDKFDILLSLLEKHQAKLVSPEQDEKVIIFVASQQICDTLYAKLENYDYDLFAIHAGKSYQERITNLNKFKETANSILICTEVLSRGLNVPEVSLVVIFNAIKTFAQYVHTTGRTARGNNHGDAITLLLKDDLAGAFIVFKAMREKDFEKLSLTTTEELGRMCKEFEKGVKSGKFKLLKGFGGKGLDNLDTKREEKQALERKAVDGVTNETPIVPEKSAPNLESTDKELGIPKLTYDVKKIVEEDGSTTFTAQVNVNDLPKLVRWEATKKTTLLFIKNETGCSITTRGKFYPENKAPQTVTDEPKLYLLLECQDEKDIKLSIELLEEKVKEGIRKIEYQTLKSNKF</sequence>
<keyword evidence="13" id="KW-1185">Reference proteome</keyword>
<evidence type="ECO:0000259" key="10">
    <source>
        <dbReference type="PROSITE" id="PS51192"/>
    </source>
</evidence>
<name>J7SAP4_HUIN7</name>
<dbReference type="InterPro" id="IPR000629">
    <property type="entry name" value="RNA-helicase_DEAD-box_CS"/>
</dbReference>
<comment type="similarity">
    <text evidence="7">Belongs to the DEAD box helicase family. DDX46/PRP5 subfamily.</text>
</comment>
<keyword evidence="5" id="KW-0067">ATP-binding</keyword>
<evidence type="ECO:0000256" key="5">
    <source>
        <dbReference type="ARBA" id="ARBA00022840"/>
    </source>
</evidence>
<dbReference type="InterPro" id="IPR014001">
    <property type="entry name" value="Helicase_ATP-bd"/>
</dbReference>
<proteinExistence type="inferred from homology"/>